<feature type="transmembrane region" description="Helical" evidence="1">
    <location>
        <begin position="39"/>
        <end position="63"/>
    </location>
</feature>
<keyword evidence="1" id="KW-0472">Membrane</keyword>
<dbReference type="Gene3D" id="1.20.210.10">
    <property type="entry name" value="Cytochrome c oxidase-like, subunit I domain"/>
    <property type="match status" value="1"/>
</dbReference>
<organism evidence="2 3">
    <name type="scientific">Thioclava nitratireducens</name>
    <dbReference type="NCBI Taxonomy" id="1915078"/>
    <lineage>
        <taxon>Bacteria</taxon>
        <taxon>Pseudomonadati</taxon>
        <taxon>Pseudomonadota</taxon>
        <taxon>Alphaproteobacteria</taxon>
        <taxon>Rhodobacterales</taxon>
        <taxon>Paracoccaceae</taxon>
        <taxon>Thioclava</taxon>
    </lineage>
</organism>
<protein>
    <submittedName>
        <fullName evidence="2">Uncharacterized protein</fullName>
    </submittedName>
</protein>
<sequence>MGSGHFHATLASASALTFSGISFWLLPNLTGKPLASRRVALWGTGLWSMGMLIFSNAMMIAGLQGVPRRAWVSGMMAGRTVSMPMRAGRCSRSASPGSFWPSPPC</sequence>
<dbReference type="Proteomes" id="UP000185622">
    <property type="component" value="Plasmid unnamed1"/>
</dbReference>
<keyword evidence="1" id="KW-0812">Transmembrane</keyword>
<dbReference type="InterPro" id="IPR000883">
    <property type="entry name" value="Cyt_C_Oxase_1"/>
</dbReference>
<accession>A0ABN4XKT0</accession>
<gene>
    <name evidence="2" type="ORF">BMG03_19465</name>
</gene>
<evidence type="ECO:0000256" key="1">
    <source>
        <dbReference type="SAM" id="Phobius"/>
    </source>
</evidence>
<reference evidence="2 3" key="1">
    <citation type="submission" date="2017-01" db="EMBL/GenBank/DDBJ databases">
        <title>The complete genome sequence of a sulfur-oxidizing marine bacterium Thioclava sp. 25B10_4T.</title>
        <authorList>
            <person name="Liu Y."/>
            <person name="Lai Q."/>
            <person name="Shao Z."/>
        </authorList>
    </citation>
    <scope>NUCLEOTIDE SEQUENCE [LARGE SCALE GENOMIC DNA]</scope>
    <source>
        <strain evidence="2 3">25B10_4</strain>
        <plasmid evidence="2 3">unnamed1</plasmid>
    </source>
</reference>
<proteinExistence type="predicted"/>
<name>A0ABN4XKT0_9RHOB</name>
<evidence type="ECO:0000313" key="2">
    <source>
        <dbReference type="EMBL" id="AQS50098.1"/>
    </source>
</evidence>
<dbReference type="Pfam" id="PF00115">
    <property type="entry name" value="COX1"/>
    <property type="match status" value="1"/>
</dbReference>
<dbReference type="EMBL" id="CP019438">
    <property type="protein sequence ID" value="AQS50098.1"/>
    <property type="molecule type" value="Genomic_DNA"/>
</dbReference>
<feature type="transmembrane region" description="Helical" evidence="1">
    <location>
        <begin position="6"/>
        <end position="27"/>
    </location>
</feature>
<geneLocation type="plasmid" evidence="2 3">
    <name>unnamed1</name>
</geneLocation>
<keyword evidence="2" id="KW-0614">Plasmid</keyword>
<dbReference type="RefSeq" id="WP_075777337.1">
    <property type="nucleotide sequence ID" value="NZ_CP019438.1"/>
</dbReference>
<keyword evidence="1" id="KW-1133">Transmembrane helix</keyword>
<evidence type="ECO:0000313" key="3">
    <source>
        <dbReference type="Proteomes" id="UP000185622"/>
    </source>
</evidence>
<dbReference type="SUPFAM" id="SSF81442">
    <property type="entry name" value="Cytochrome c oxidase subunit I-like"/>
    <property type="match status" value="1"/>
</dbReference>
<keyword evidence="3" id="KW-1185">Reference proteome</keyword>
<dbReference type="InterPro" id="IPR036927">
    <property type="entry name" value="Cyt_c_oxase-like_su1_sf"/>
</dbReference>